<dbReference type="PANTHER" id="PTHR13789:SF309">
    <property type="entry name" value="PUTATIVE (AFU_ORTHOLOGUE AFUA_6G14510)-RELATED"/>
    <property type="match status" value="1"/>
</dbReference>
<organism evidence="8 9">
    <name type="scientific">Dactylonectria estremocensis</name>
    <dbReference type="NCBI Taxonomy" id="1079267"/>
    <lineage>
        <taxon>Eukaryota</taxon>
        <taxon>Fungi</taxon>
        <taxon>Dikarya</taxon>
        <taxon>Ascomycota</taxon>
        <taxon>Pezizomycotina</taxon>
        <taxon>Sordariomycetes</taxon>
        <taxon>Hypocreomycetidae</taxon>
        <taxon>Hypocreales</taxon>
        <taxon>Nectriaceae</taxon>
        <taxon>Dactylonectria</taxon>
    </lineage>
</organism>
<evidence type="ECO:0000256" key="1">
    <source>
        <dbReference type="ARBA" id="ARBA00007992"/>
    </source>
</evidence>
<dbReference type="Gene3D" id="3.50.50.60">
    <property type="entry name" value="FAD/NAD(P)-binding domain"/>
    <property type="match status" value="1"/>
</dbReference>
<keyword evidence="9" id="KW-1185">Reference proteome</keyword>
<dbReference type="PRINTS" id="PR00420">
    <property type="entry name" value="RNGMNOXGNASE"/>
</dbReference>
<evidence type="ECO:0000259" key="7">
    <source>
        <dbReference type="Pfam" id="PF01494"/>
    </source>
</evidence>
<reference evidence="8" key="1">
    <citation type="journal article" date="2021" name="Nat. Commun.">
        <title>Genetic determinants of endophytism in the Arabidopsis root mycobiome.</title>
        <authorList>
            <person name="Mesny F."/>
            <person name="Miyauchi S."/>
            <person name="Thiergart T."/>
            <person name="Pickel B."/>
            <person name="Atanasova L."/>
            <person name="Karlsson M."/>
            <person name="Huettel B."/>
            <person name="Barry K.W."/>
            <person name="Haridas S."/>
            <person name="Chen C."/>
            <person name="Bauer D."/>
            <person name="Andreopoulos W."/>
            <person name="Pangilinan J."/>
            <person name="LaButti K."/>
            <person name="Riley R."/>
            <person name="Lipzen A."/>
            <person name="Clum A."/>
            <person name="Drula E."/>
            <person name="Henrissat B."/>
            <person name="Kohler A."/>
            <person name="Grigoriev I.V."/>
            <person name="Martin F.M."/>
            <person name="Hacquard S."/>
        </authorList>
    </citation>
    <scope>NUCLEOTIDE SEQUENCE</scope>
    <source>
        <strain evidence="8">MPI-CAGE-AT-0021</strain>
    </source>
</reference>
<protein>
    <recommendedName>
        <fullName evidence="7">FAD-binding domain-containing protein</fullName>
    </recommendedName>
</protein>
<dbReference type="PANTHER" id="PTHR13789">
    <property type="entry name" value="MONOOXYGENASE"/>
    <property type="match status" value="1"/>
</dbReference>
<dbReference type="OrthoDB" id="16820at2759"/>
<dbReference type="EMBL" id="JAGMUU010000009">
    <property type="protein sequence ID" value="KAH7145635.1"/>
    <property type="molecule type" value="Genomic_DNA"/>
</dbReference>
<dbReference type="GO" id="GO:0071949">
    <property type="term" value="F:FAD binding"/>
    <property type="evidence" value="ECO:0007669"/>
    <property type="project" value="InterPro"/>
</dbReference>
<keyword evidence="4" id="KW-0560">Oxidoreductase</keyword>
<name>A0A9P9J5S4_9HYPO</name>
<accession>A0A9P9J5S4</accession>
<dbReference type="InterPro" id="IPR036188">
    <property type="entry name" value="FAD/NAD-bd_sf"/>
</dbReference>
<evidence type="ECO:0000256" key="3">
    <source>
        <dbReference type="ARBA" id="ARBA00022827"/>
    </source>
</evidence>
<feature type="region of interest" description="Disordered" evidence="6">
    <location>
        <begin position="436"/>
        <end position="461"/>
    </location>
</feature>
<feature type="domain" description="FAD-binding" evidence="7">
    <location>
        <begin position="53"/>
        <end position="406"/>
    </location>
</feature>
<comment type="caution">
    <text evidence="8">The sequence shown here is derived from an EMBL/GenBank/DDBJ whole genome shotgun (WGS) entry which is preliminary data.</text>
</comment>
<gene>
    <name evidence="8" type="ORF">B0J13DRAFT_324038</name>
</gene>
<evidence type="ECO:0000313" key="9">
    <source>
        <dbReference type="Proteomes" id="UP000717696"/>
    </source>
</evidence>
<dbReference type="Proteomes" id="UP000717696">
    <property type="component" value="Unassembled WGS sequence"/>
</dbReference>
<dbReference type="InterPro" id="IPR002938">
    <property type="entry name" value="FAD-bd"/>
</dbReference>
<comment type="similarity">
    <text evidence="1">Belongs to the paxM FAD-dependent monooxygenase family.</text>
</comment>
<evidence type="ECO:0000256" key="4">
    <source>
        <dbReference type="ARBA" id="ARBA00023002"/>
    </source>
</evidence>
<dbReference type="SUPFAM" id="SSF51905">
    <property type="entry name" value="FAD/NAD(P)-binding domain"/>
    <property type="match status" value="1"/>
</dbReference>
<evidence type="ECO:0000256" key="6">
    <source>
        <dbReference type="SAM" id="MobiDB-lite"/>
    </source>
</evidence>
<evidence type="ECO:0000313" key="8">
    <source>
        <dbReference type="EMBL" id="KAH7145635.1"/>
    </source>
</evidence>
<evidence type="ECO:0000256" key="5">
    <source>
        <dbReference type="ARBA" id="ARBA00023033"/>
    </source>
</evidence>
<dbReference type="Pfam" id="PF01494">
    <property type="entry name" value="FAD_binding_3"/>
    <property type="match status" value="1"/>
</dbReference>
<keyword evidence="5" id="KW-0503">Monooxygenase</keyword>
<dbReference type="AlphaFoldDB" id="A0A9P9J5S4"/>
<keyword evidence="3" id="KW-0274">FAD</keyword>
<keyword evidence="2" id="KW-0285">Flavoprotein</keyword>
<proteinExistence type="inferred from homology"/>
<dbReference type="GO" id="GO:0004497">
    <property type="term" value="F:monooxygenase activity"/>
    <property type="evidence" value="ECO:0007669"/>
    <property type="project" value="UniProtKB-KW"/>
</dbReference>
<sequence length="461" mass="50694">MISKAPKTIAIIGSAIAGPTLALQILSNSVLRSAFRPVLFDQAAAPGLEGHNEKNRAGASVGLFANGLYPLYRLGLEDVVRKRGYECGKMTTWSCDYAGGHERLNTQANAMWSHDIQTGVMYFERRALQSLLVEKVKELGGKVCWAKKAEGFEALTNGQTRVSFADGSDLAVDLLVGADGGYSSVRKFILDRRNSATAEERWLPRFMDLTGFYGVSAGTQAEGATAQFSDTQLVWLDQGYLASGPCQDGKIRWDLVLPEKEPPSSSSPLKSIPESTTGAERWQSAIIPSQYPYNSTVDMLRKHQDVFHPYSGTLGTLFSAADRIIRSPLRQRVWRQDEMQCGSAVLIGDAARLMMPTSGQGTGFAIEDATVLARELLRHASSTGGIREALEAYARAREPRSKKMAKMASLAASMSTSPGWFWKKLRYYSSKLQPDRLDARNSAKKDPWPFNERLDVESSSK</sequence>
<dbReference type="InterPro" id="IPR050493">
    <property type="entry name" value="FAD-dep_Monooxygenase_BioMet"/>
</dbReference>
<evidence type="ECO:0000256" key="2">
    <source>
        <dbReference type="ARBA" id="ARBA00022630"/>
    </source>
</evidence>